<dbReference type="KEGG" id="hch:HCH_00892"/>
<keyword evidence="3" id="KW-1185">Reference proteome</keyword>
<protein>
    <recommendedName>
        <fullName evidence="1">PPM-type phosphatase domain-containing protein</fullName>
    </recommendedName>
</protein>
<dbReference type="InterPro" id="IPR001932">
    <property type="entry name" value="PPM-type_phosphatase-like_dom"/>
</dbReference>
<dbReference type="SUPFAM" id="SSF81606">
    <property type="entry name" value="PP2C-like"/>
    <property type="match status" value="1"/>
</dbReference>
<dbReference type="EMBL" id="CP000155">
    <property type="protein sequence ID" value="ABC27784.1"/>
    <property type="molecule type" value="Genomic_DNA"/>
</dbReference>
<sequence>MTSSYPEPAWKVVAASVAGPHHIRDGLPCQDAFSWRVVGGSLIAAVSDGAGSAALSEHGSRMLSQCVVDAFADLPLLEWDESSIRRTAEQAIDACRSALLQNYPAASMADFHATLAAAVIGDNGGFVLQIGDGMAAAVQDRQWAPCLLCLPENGEYAEETFFFTQDGWRRHLRITPVPAGYDELVLVTDGAYSFTAKPAANGLDRDFIDPVCVFLEQNDEERGVAALKQILDHANARRISGDDKTLLWARRKR</sequence>
<dbReference type="eggNOG" id="COG0631">
    <property type="taxonomic scope" value="Bacteria"/>
</dbReference>
<dbReference type="OrthoDB" id="9816099at2"/>
<proteinExistence type="predicted"/>
<name>Q2SNJ0_HAHCH</name>
<dbReference type="Gene3D" id="3.60.40.10">
    <property type="entry name" value="PPM-type phosphatase domain"/>
    <property type="match status" value="1"/>
</dbReference>
<dbReference type="RefSeq" id="WP_011394859.1">
    <property type="nucleotide sequence ID" value="NC_007645.1"/>
</dbReference>
<evidence type="ECO:0000259" key="1">
    <source>
        <dbReference type="Pfam" id="PF13672"/>
    </source>
</evidence>
<feature type="domain" description="PPM-type phosphatase" evidence="1">
    <location>
        <begin position="19"/>
        <end position="231"/>
    </location>
</feature>
<dbReference type="STRING" id="349521.HCH_00892"/>
<dbReference type="HOGENOM" id="CLU_066842_1_0_6"/>
<accession>Q2SNJ0</accession>
<evidence type="ECO:0000313" key="3">
    <source>
        <dbReference type="Proteomes" id="UP000000238"/>
    </source>
</evidence>
<organism evidence="2 3">
    <name type="scientific">Hahella chejuensis (strain KCTC 2396)</name>
    <dbReference type="NCBI Taxonomy" id="349521"/>
    <lineage>
        <taxon>Bacteria</taxon>
        <taxon>Pseudomonadati</taxon>
        <taxon>Pseudomonadota</taxon>
        <taxon>Gammaproteobacteria</taxon>
        <taxon>Oceanospirillales</taxon>
        <taxon>Hahellaceae</taxon>
        <taxon>Hahella</taxon>
    </lineage>
</organism>
<dbReference type="Pfam" id="PF13672">
    <property type="entry name" value="PP2C_2"/>
    <property type="match status" value="1"/>
</dbReference>
<dbReference type="Proteomes" id="UP000000238">
    <property type="component" value="Chromosome"/>
</dbReference>
<evidence type="ECO:0000313" key="2">
    <source>
        <dbReference type="EMBL" id="ABC27784.1"/>
    </source>
</evidence>
<dbReference type="AlphaFoldDB" id="Q2SNJ0"/>
<gene>
    <name evidence="2" type="ordered locus">HCH_00892</name>
</gene>
<dbReference type="InterPro" id="IPR036457">
    <property type="entry name" value="PPM-type-like_dom_sf"/>
</dbReference>
<reference evidence="2 3" key="1">
    <citation type="journal article" date="2005" name="Nucleic Acids Res.">
        <title>Genomic blueprint of Hahella chejuensis, a marine microbe producing an algicidal agent.</title>
        <authorList>
            <person name="Jeong H."/>
            <person name="Yim J.H."/>
            <person name="Lee C."/>
            <person name="Choi S.-H."/>
            <person name="Park Y.K."/>
            <person name="Yoon S.H."/>
            <person name="Hur C.-G."/>
            <person name="Kang H.-Y."/>
            <person name="Kim D."/>
            <person name="Lee H.H."/>
            <person name="Park K.H."/>
            <person name="Park S.-H."/>
            <person name="Park H.-S."/>
            <person name="Lee H.K."/>
            <person name="Oh T.K."/>
            <person name="Kim J.F."/>
        </authorList>
    </citation>
    <scope>NUCLEOTIDE SEQUENCE [LARGE SCALE GENOMIC DNA]</scope>
    <source>
        <strain evidence="2 3">KCTC 2396</strain>
    </source>
</reference>